<name>A0ABR3LX11_9TELE</name>
<proteinExistence type="predicted"/>
<evidence type="ECO:0000313" key="2">
    <source>
        <dbReference type="Proteomes" id="UP001558613"/>
    </source>
</evidence>
<organism evidence="1 2">
    <name type="scientific">Cirrhinus molitorella</name>
    <name type="common">mud carp</name>
    <dbReference type="NCBI Taxonomy" id="172907"/>
    <lineage>
        <taxon>Eukaryota</taxon>
        <taxon>Metazoa</taxon>
        <taxon>Chordata</taxon>
        <taxon>Craniata</taxon>
        <taxon>Vertebrata</taxon>
        <taxon>Euteleostomi</taxon>
        <taxon>Actinopterygii</taxon>
        <taxon>Neopterygii</taxon>
        <taxon>Teleostei</taxon>
        <taxon>Ostariophysi</taxon>
        <taxon>Cypriniformes</taxon>
        <taxon>Cyprinidae</taxon>
        <taxon>Labeoninae</taxon>
        <taxon>Labeonini</taxon>
        <taxon>Cirrhinus</taxon>
    </lineage>
</organism>
<gene>
    <name evidence="1" type="ORF">QQF64_010667</name>
</gene>
<comment type="caution">
    <text evidence="1">The sequence shown here is derived from an EMBL/GenBank/DDBJ whole genome shotgun (WGS) entry which is preliminary data.</text>
</comment>
<dbReference type="EMBL" id="JAYMGO010000017">
    <property type="protein sequence ID" value="KAL1257423.1"/>
    <property type="molecule type" value="Genomic_DNA"/>
</dbReference>
<reference evidence="1 2" key="1">
    <citation type="submission" date="2023-09" db="EMBL/GenBank/DDBJ databases">
        <authorList>
            <person name="Wang M."/>
        </authorList>
    </citation>
    <scope>NUCLEOTIDE SEQUENCE [LARGE SCALE GENOMIC DNA]</scope>
    <source>
        <strain evidence="1">GT-2023</strain>
        <tissue evidence="1">Liver</tissue>
    </source>
</reference>
<accession>A0ABR3LX11</accession>
<keyword evidence="2" id="KW-1185">Reference proteome</keyword>
<sequence length="113" mass="12488">MNLDYRFCPLKTTSVQLEGNVCNALLQPLRAAPDPDAADTVRRNTVCLASRRMGRIDHMKALSDSLTSCSFKAFETDNNYNLLHKKRGRTFAASVGASERCGLSGKGKCWSFL</sequence>
<evidence type="ECO:0000313" key="1">
    <source>
        <dbReference type="EMBL" id="KAL1257423.1"/>
    </source>
</evidence>
<protein>
    <submittedName>
        <fullName evidence="1">Uncharacterized protein</fullName>
    </submittedName>
</protein>
<dbReference type="Proteomes" id="UP001558613">
    <property type="component" value="Unassembled WGS sequence"/>
</dbReference>